<evidence type="ECO:0000256" key="8">
    <source>
        <dbReference type="SAM" id="Phobius"/>
    </source>
</evidence>
<organism evidence="10 11">
    <name type="scientific">Candidatus Neomicrothrix subdominans</name>
    <dbReference type="NCBI Taxonomy" id="2954438"/>
    <lineage>
        <taxon>Bacteria</taxon>
        <taxon>Bacillati</taxon>
        <taxon>Actinomycetota</taxon>
        <taxon>Acidimicrobiia</taxon>
        <taxon>Acidimicrobiales</taxon>
        <taxon>Microthrixaceae</taxon>
        <taxon>Candidatus Neomicrothrix</taxon>
    </lineage>
</organism>
<feature type="binding site" evidence="7">
    <location>
        <position position="54"/>
    </location>
    <ligand>
        <name>ATP</name>
        <dbReference type="ChEBI" id="CHEBI:30616"/>
    </ligand>
</feature>
<dbReference type="EMBL" id="JADJZA010000006">
    <property type="protein sequence ID" value="MBK9296947.1"/>
    <property type="molecule type" value="Genomic_DNA"/>
</dbReference>
<proteinExistence type="predicted"/>
<feature type="domain" description="Protein kinase" evidence="9">
    <location>
        <begin position="25"/>
        <end position="281"/>
    </location>
</feature>
<evidence type="ECO:0000256" key="5">
    <source>
        <dbReference type="ARBA" id="ARBA00022777"/>
    </source>
</evidence>
<dbReference type="Pfam" id="PF00069">
    <property type="entry name" value="Pkinase"/>
    <property type="match status" value="1"/>
</dbReference>
<dbReference type="FunFam" id="1.10.510.10:FF:000021">
    <property type="entry name" value="Serine/threonine protein kinase"/>
    <property type="match status" value="1"/>
</dbReference>
<dbReference type="PANTHER" id="PTHR43289">
    <property type="entry name" value="MITOGEN-ACTIVATED PROTEIN KINASE KINASE KINASE 20-RELATED"/>
    <property type="match status" value="1"/>
</dbReference>
<dbReference type="InterPro" id="IPR008271">
    <property type="entry name" value="Ser/Thr_kinase_AS"/>
</dbReference>
<accession>A0A936NDB8</accession>
<dbReference type="PROSITE" id="PS50011">
    <property type="entry name" value="PROTEIN_KINASE_DOM"/>
    <property type="match status" value="1"/>
</dbReference>
<keyword evidence="4 7" id="KW-0547">Nucleotide-binding</keyword>
<keyword evidence="2 10" id="KW-0723">Serine/threonine-protein kinase</keyword>
<feature type="transmembrane region" description="Helical" evidence="8">
    <location>
        <begin position="319"/>
        <end position="340"/>
    </location>
</feature>
<evidence type="ECO:0000259" key="9">
    <source>
        <dbReference type="PROSITE" id="PS50011"/>
    </source>
</evidence>
<dbReference type="GO" id="GO:0004674">
    <property type="term" value="F:protein serine/threonine kinase activity"/>
    <property type="evidence" value="ECO:0007669"/>
    <property type="project" value="UniProtKB-KW"/>
</dbReference>
<keyword evidence="8" id="KW-0812">Transmembrane</keyword>
<keyword evidence="6 7" id="KW-0067">ATP-binding</keyword>
<evidence type="ECO:0000256" key="7">
    <source>
        <dbReference type="PROSITE-ProRule" id="PRU10141"/>
    </source>
</evidence>
<comment type="caution">
    <text evidence="10">The sequence shown here is derived from an EMBL/GenBank/DDBJ whole genome shotgun (WGS) entry which is preliminary data.</text>
</comment>
<reference evidence="10 11" key="1">
    <citation type="submission" date="2020-10" db="EMBL/GenBank/DDBJ databases">
        <title>Connecting structure to function with the recovery of over 1000 high-quality activated sludge metagenome-assembled genomes encoding full-length rRNA genes using long-read sequencing.</title>
        <authorList>
            <person name="Singleton C.M."/>
            <person name="Petriglieri F."/>
            <person name="Kristensen J.M."/>
            <person name="Kirkegaard R.H."/>
            <person name="Michaelsen T.Y."/>
            <person name="Andersen M.H."/>
            <person name="Karst S.M."/>
            <person name="Dueholm M.S."/>
            <person name="Nielsen P.H."/>
            <person name="Albertsen M."/>
        </authorList>
    </citation>
    <scope>NUCLEOTIDE SEQUENCE [LARGE SCALE GENOMIC DNA]</scope>
    <source>
        <strain evidence="10">Lyne_18-Q3-R50-59_MAXAC.006</strain>
    </source>
</reference>
<keyword evidence="3" id="KW-0808">Transferase</keyword>
<dbReference type="PROSITE" id="PS00107">
    <property type="entry name" value="PROTEIN_KINASE_ATP"/>
    <property type="match status" value="1"/>
</dbReference>
<gene>
    <name evidence="10" type="ORF">IPN02_08935</name>
</gene>
<keyword evidence="8" id="KW-1133">Transmembrane helix</keyword>
<dbReference type="EC" id="2.7.11.1" evidence="1"/>
<dbReference type="GO" id="GO:0005524">
    <property type="term" value="F:ATP binding"/>
    <property type="evidence" value="ECO:0007669"/>
    <property type="project" value="UniProtKB-UniRule"/>
</dbReference>
<dbReference type="Proteomes" id="UP000727993">
    <property type="component" value="Unassembled WGS sequence"/>
</dbReference>
<keyword evidence="8" id="KW-0472">Membrane</keyword>
<evidence type="ECO:0000256" key="3">
    <source>
        <dbReference type="ARBA" id="ARBA00022679"/>
    </source>
</evidence>
<dbReference type="InterPro" id="IPR000719">
    <property type="entry name" value="Prot_kinase_dom"/>
</dbReference>
<dbReference type="Gene3D" id="3.30.200.20">
    <property type="entry name" value="Phosphorylase Kinase, domain 1"/>
    <property type="match status" value="1"/>
</dbReference>
<dbReference type="SUPFAM" id="SSF56112">
    <property type="entry name" value="Protein kinase-like (PK-like)"/>
    <property type="match status" value="1"/>
</dbReference>
<dbReference type="CDD" id="cd14014">
    <property type="entry name" value="STKc_PknB_like"/>
    <property type="match status" value="1"/>
</dbReference>
<dbReference type="InterPro" id="IPR017441">
    <property type="entry name" value="Protein_kinase_ATP_BS"/>
</dbReference>
<evidence type="ECO:0000256" key="6">
    <source>
        <dbReference type="ARBA" id="ARBA00022840"/>
    </source>
</evidence>
<evidence type="ECO:0000256" key="1">
    <source>
        <dbReference type="ARBA" id="ARBA00012513"/>
    </source>
</evidence>
<evidence type="ECO:0000313" key="11">
    <source>
        <dbReference type="Proteomes" id="UP000727993"/>
    </source>
</evidence>
<dbReference type="PROSITE" id="PS00108">
    <property type="entry name" value="PROTEIN_KINASE_ST"/>
    <property type="match status" value="1"/>
</dbReference>
<protein>
    <recommendedName>
        <fullName evidence="1">non-specific serine/threonine protein kinase</fullName>
        <ecNumber evidence="1">2.7.11.1</ecNumber>
    </recommendedName>
</protein>
<dbReference type="Gene3D" id="1.10.510.10">
    <property type="entry name" value="Transferase(Phosphotransferase) domain 1"/>
    <property type="match status" value="1"/>
</dbReference>
<name>A0A936NDB8_9ACTN</name>
<evidence type="ECO:0000313" key="10">
    <source>
        <dbReference type="EMBL" id="MBK9296947.1"/>
    </source>
</evidence>
<dbReference type="SMART" id="SM00220">
    <property type="entry name" value="S_TKc"/>
    <property type="match status" value="1"/>
</dbReference>
<dbReference type="PANTHER" id="PTHR43289:SF6">
    <property type="entry name" value="SERINE_THREONINE-PROTEIN KINASE NEKL-3"/>
    <property type="match status" value="1"/>
</dbReference>
<sequence length="512" mass="54218">MPGNATDSPSPSADYPAGTMLGERYRLERKVGTGGMAQVWEASDLVLDRRVAVKILHPHLATDTSVTRFRREAIAAARLAHPNVVSIFDTISADGVEAIVMELVDGTTLRRHLDRHERLSPDDALHIGTSVCDALAAAHGSHLVHRDIKPANILLCRDGRVKIADFGIAKAAVGDGLTREGTLVGTAAYLAPEQVEGLGVDGRTDLYALGLVLYEALTGSLPFTGDSDAAVALARLRVTPPNAHRVRSAVPRATAGVIAKSLAKEPDDRYQDAASMRRALLEAGTGDLGTLEAMPVAEPGGDDRTPTNETSNFSTERRWLVPALVIALVGSALMIAYALLSGGGDQADLIGPADDAPPAVAKIIGAQDVDPNGDDAEHADELPNSFDQNDETFWSTESYGSANLGNKPGVGIGWVVKPAQIERLNLTTTSTGWSADVYVLERQQDLVDFDPEANVVATSIGPVTTGTVELNLQARQGEVVLLWITDLGDAESGQDLPYSVRINEAEILVTQG</sequence>
<keyword evidence="5 10" id="KW-0418">Kinase</keyword>
<dbReference type="AlphaFoldDB" id="A0A936NDB8"/>
<evidence type="ECO:0000256" key="2">
    <source>
        <dbReference type="ARBA" id="ARBA00022527"/>
    </source>
</evidence>
<evidence type="ECO:0000256" key="4">
    <source>
        <dbReference type="ARBA" id="ARBA00022741"/>
    </source>
</evidence>
<dbReference type="InterPro" id="IPR011009">
    <property type="entry name" value="Kinase-like_dom_sf"/>
</dbReference>